<feature type="signal peptide" evidence="1">
    <location>
        <begin position="1"/>
        <end position="18"/>
    </location>
</feature>
<organism evidence="3 4">
    <name type="scientific">Flavobacterium buctense</name>
    <dbReference type="NCBI Taxonomy" id="1648146"/>
    <lineage>
        <taxon>Bacteria</taxon>
        <taxon>Pseudomonadati</taxon>
        <taxon>Bacteroidota</taxon>
        <taxon>Flavobacteriia</taxon>
        <taxon>Flavobacteriales</taxon>
        <taxon>Flavobacteriaceae</taxon>
        <taxon>Flavobacterium</taxon>
    </lineage>
</organism>
<protein>
    <submittedName>
        <fullName evidence="3">Nuclear transport factor 2 family protein</fullName>
    </submittedName>
</protein>
<keyword evidence="1" id="KW-0732">Signal</keyword>
<name>A0ABU9DYA9_9FLAO</name>
<dbReference type="Pfam" id="PF14534">
    <property type="entry name" value="DUF4440"/>
    <property type="match status" value="1"/>
</dbReference>
<accession>A0ABU9DYA9</accession>
<comment type="caution">
    <text evidence="3">The sequence shown here is derived from an EMBL/GenBank/DDBJ whole genome shotgun (WGS) entry which is preliminary data.</text>
</comment>
<dbReference type="SUPFAM" id="SSF54427">
    <property type="entry name" value="NTF2-like"/>
    <property type="match status" value="1"/>
</dbReference>
<dbReference type="EMBL" id="JBBPCB010000001">
    <property type="protein sequence ID" value="MEK8179369.1"/>
    <property type="molecule type" value="Genomic_DNA"/>
</dbReference>
<keyword evidence="4" id="KW-1185">Reference proteome</keyword>
<dbReference type="Gene3D" id="3.10.450.50">
    <property type="match status" value="1"/>
</dbReference>
<gene>
    <name evidence="3" type="ORF">WMW71_03365</name>
</gene>
<dbReference type="InterPro" id="IPR032710">
    <property type="entry name" value="NTF2-like_dom_sf"/>
</dbReference>
<evidence type="ECO:0000313" key="4">
    <source>
        <dbReference type="Proteomes" id="UP001491349"/>
    </source>
</evidence>
<sequence>MKKIISFLALITVMISFISCRTSKPNDFQLTKNYTPDNPELYKTIVKQDSTFFDAYNNCDTKFETYADFYSDDIEFYHDQGGLSNSKKDILEGTKKNICGKVTRTLIPGSIEVYPIKDYGAIEIGLHSFSNNTNPPNEPKKISRFTIFWKKVNDQWKIAKVISLH</sequence>
<dbReference type="PROSITE" id="PS51257">
    <property type="entry name" value="PROKAR_LIPOPROTEIN"/>
    <property type="match status" value="1"/>
</dbReference>
<dbReference type="Proteomes" id="UP001491349">
    <property type="component" value="Unassembled WGS sequence"/>
</dbReference>
<evidence type="ECO:0000256" key="1">
    <source>
        <dbReference type="SAM" id="SignalP"/>
    </source>
</evidence>
<evidence type="ECO:0000259" key="2">
    <source>
        <dbReference type="Pfam" id="PF14534"/>
    </source>
</evidence>
<feature type="domain" description="DUF4440" evidence="2">
    <location>
        <begin position="45"/>
        <end position="158"/>
    </location>
</feature>
<feature type="chain" id="PRO_5047221346" evidence="1">
    <location>
        <begin position="19"/>
        <end position="165"/>
    </location>
</feature>
<evidence type="ECO:0000313" key="3">
    <source>
        <dbReference type="EMBL" id="MEK8179369.1"/>
    </source>
</evidence>
<dbReference type="RefSeq" id="WP_187659484.1">
    <property type="nucleotide sequence ID" value="NZ_JACTAB010000001.1"/>
</dbReference>
<proteinExistence type="predicted"/>
<reference evidence="3 4" key="1">
    <citation type="submission" date="2024-04" db="EMBL/GenBank/DDBJ databases">
        <title>draft genome sequnece of Flavobacterium buctense JCM 30750.</title>
        <authorList>
            <person name="Kim D.-U."/>
        </authorList>
    </citation>
    <scope>NUCLEOTIDE SEQUENCE [LARGE SCALE GENOMIC DNA]</scope>
    <source>
        <strain evidence="3 4">JCM 30750</strain>
    </source>
</reference>
<dbReference type="InterPro" id="IPR027843">
    <property type="entry name" value="DUF4440"/>
</dbReference>